<dbReference type="InterPro" id="IPR041117">
    <property type="entry name" value="SoxA_A3"/>
</dbReference>
<dbReference type="Gene3D" id="3.30.1360.120">
    <property type="entry name" value="Probable tRNA modification gtpase trme, domain 1"/>
    <property type="match status" value="1"/>
</dbReference>
<dbReference type="RefSeq" id="WP_269425182.1">
    <property type="nucleotide sequence ID" value="NZ_JAPWGY010000016.1"/>
</dbReference>
<evidence type="ECO:0000259" key="3">
    <source>
        <dbReference type="Pfam" id="PF01571"/>
    </source>
</evidence>
<dbReference type="PANTHER" id="PTHR43757:SF2">
    <property type="entry name" value="AMINOMETHYLTRANSFERASE, MITOCHONDRIAL"/>
    <property type="match status" value="1"/>
</dbReference>
<feature type="domain" description="SoxA A3" evidence="5">
    <location>
        <begin position="517"/>
        <end position="602"/>
    </location>
</feature>
<dbReference type="InterPro" id="IPR042204">
    <property type="entry name" value="2Fe-2S-bd_N"/>
</dbReference>
<dbReference type="Pfam" id="PF13510">
    <property type="entry name" value="Fer2_4"/>
    <property type="match status" value="1"/>
</dbReference>
<dbReference type="PANTHER" id="PTHR43757">
    <property type="entry name" value="AMINOMETHYLTRANSFERASE"/>
    <property type="match status" value="1"/>
</dbReference>
<dbReference type="SUPFAM" id="SSF101790">
    <property type="entry name" value="Aminomethyltransferase beta-barrel domain"/>
    <property type="match status" value="1"/>
</dbReference>
<evidence type="ECO:0000256" key="1">
    <source>
        <dbReference type="ARBA" id="ARBA00008609"/>
    </source>
</evidence>
<dbReference type="SUPFAM" id="SSF103025">
    <property type="entry name" value="Folate-binding domain"/>
    <property type="match status" value="1"/>
</dbReference>
<dbReference type="Pfam" id="PF08669">
    <property type="entry name" value="GCV_T_C"/>
    <property type="match status" value="1"/>
</dbReference>
<organism evidence="6 7">
    <name type="scientific">Kiloniella laminariae</name>
    <dbReference type="NCBI Taxonomy" id="454162"/>
    <lineage>
        <taxon>Bacteria</taxon>
        <taxon>Pseudomonadati</taxon>
        <taxon>Pseudomonadota</taxon>
        <taxon>Alphaproteobacteria</taxon>
        <taxon>Rhodospirillales</taxon>
        <taxon>Kiloniellaceae</taxon>
        <taxon>Kiloniella</taxon>
    </lineage>
</organism>
<dbReference type="InterPro" id="IPR006277">
    <property type="entry name" value="Sarcosine_oxidase_asu"/>
</dbReference>
<dbReference type="InterPro" id="IPR036188">
    <property type="entry name" value="FAD/NAD-bd_sf"/>
</dbReference>
<dbReference type="PIRSF" id="PIRSF037980">
    <property type="entry name" value="SoxA"/>
    <property type="match status" value="1"/>
</dbReference>
<evidence type="ECO:0000256" key="2">
    <source>
        <dbReference type="ARBA" id="ARBA00023002"/>
    </source>
</evidence>
<dbReference type="Gene3D" id="3.50.50.60">
    <property type="entry name" value="FAD/NAD(P)-binding domain"/>
    <property type="match status" value="1"/>
</dbReference>
<dbReference type="Pfam" id="PF12831">
    <property type="entry name" value="FAD_oxidored"/>
    <property type="match status" value="1"/>
</dbReference>
<feature type="domain" description="Aminomethyltransferase C-terminal" evidence="4">
    <location>
        <begin position="908"/>
        <end position="993"/>
    </location>
</feature>
<dbReference type="InterPro" id="IPR013977">
    <property type="entry name" value="GcvT_C"/>
</dbReference>
<feature type="domain" description="GCVT N-terminal" evidence="3">
    <location>
        <begin position="616"/>
        <end position="886"/>
    </location>
</feature>
<name>A0ABT4LPK1_9PROT</name>
<dbReference type="PRINTS" id="PR00368">
    <property type="entry name" value="FADPNR"/>
</dbReference>
<dbReference type="EMBL" id="JAPWGY010000016">
    <property type="protein sequence ID" value="MCZ4283060.1"/>
    <property type="molecule type" value="Genomic_DNA"/>
</dbReference>
<proteinExistence type="inferred from homology"/>
<gene>
    <name evidence="6" type="ORF">O4H49_19910</name>
</gene>
<comment type="similarity">
    <text evidence="1">Belongs to the GcvT family.</text>
</comment>
<keyword evidence="7" id="KW-1185">Reference proteome</keyword>
<dbReference type="Pfam" id="PF01571">
    <property type="entry name" value="GCV_T"/>
    <property type="match status" value="1"/>
</dbReference>
<reference evidence="6" key="1">
    <citation type="submission" date="2022-12" db="EMBL/GenBank/DDBJ databases">
        <title>Bacterial isolates from different developmental stages of Nematostella vectensis.</title>
        <authorList>
            <person name="Fraune S."/>
        </authorList>
    </citation>
    <scope>NUCLEOTIDE SEQUENCE</scope>
    <source>
        <strain evidence="6">G21630-S1</strain>
    </source>
</reference>
<dbReference type="Pfam" id="PF17806">
    <property type="entry name" value="SO_alpha_A3"/>
    <property type="match status" value="1"/>
</dbReference>
<evidence type="ECO:0000313" key="6">
    <source>
        <dbReference type="EMBL" id="MCZ4283060.1"/>
    </source>
</evidence>
<dbReference type="PRINTS" id="PR00411">
    <property type="entry name" value="PNDRDTASEI"/>
</dbReference>
<evidence type="ECO:0000259" key="4">
    <source>
        <dbReference type="Pfam" id="PF08669"/>
    </source>
</evidence>
<dbReference type="InterPro" id="IPR006222">
    <property type="entry name" value="GCVT_N"/>
</dbReference>
<dbReference type="InterPro" id="IPR028896">
    <property type="entry name" value="GcvT/YgfZ/DmdA"/>
</dbReference>
<accession>A0ABT4LPK1</accession>
<dbReference type="Proteomes" id="UP001069802">
    <property type="component" value="Unassembled WGS sequence"/>
</dbReference>
<dbReference type="Gene3D" id="1.10.10.1100">
    <property type="entry name" value="BFD-like [2Fe-2S]-binding domain"/>
    <property type="match status" value="1"/>
</dbReference>
<evidence type="ECO:0000313" key="7">
    <source>
        <dbReference type="Proteomes" id="UP001069802"/>
    </source>
</evidence>
<dbReference type="InterPro" id="IPR041854">
    <property type="entry name" value="BFD-like_2Fe2S-bd_dom_sf"/>
</dbReference>
<sequence length="1001" mass="110141">MSKQPNRLSQTVNECRIDRTKPIQFIFNGKSYQGYQGDTLASALLANGVTLIARSFKYHRPRGILTADAHEPSALVQLGSGSKCEPNIPATTIELYDGLEARSQNCWPSLAFDVMSINSLFSPIFVAGFYYKTFKWPAKFWTNFYEPIIRKAAGMGELSGKIDPDTYEKAHDHCDVLVIGGGISGIMAAKSAADSGAQVILCDENPVLGGQISDGKPPLEEVSGKGPLVEQVETLLQLRDMNNVRIMPRSMVFGWYDNNTFGVIEQVSDHLPQPEKNQPRQRMRKIVAQQIILATGSHERSLVFPNNDRPGVMLASAVQRYIRQYSVRPGQKAVIFTNNDSTKKLVNDLNSAGIIVSAYVDAREDITSDFSDIQCSNILNGYVVDNVHGGKKVQAVTLRPCNGGPLKKIDCDLICVSGGWNPAVQLLAQRGQKPQWSENYQNFLPQFSTGEDFLCTGSLAGLESTRDCLDHARLVGEIAGKRISGNTNISLEKLTSITTTKELETHNTGFFEVLSDKGKSFIDLQNDVTRKDVELAAREGYRSVEHVKRYTTLGMATDQGKTSNINGIATLSRSLNKPISQVGTTGFRPPYRPVSLGVLAGRSRGKHWRPILRTPLHNWVYAQGGKFIESGLWHRSQYFPINGETMAQSIDREVRTVREKVGFCDVSTLGKIDLQGPDAATFLNRVYCNGFAKLPVGRSRYGLMLREDGIVFDDGTVTRLDDDHYFITTTSAESCSIVSHLEYCHQVLWPELDICLADVGEDWAAIALAGPHSRKVLSEIVDNLDVSNDTLPFLKAVTTTVLGGLETRLFRISFSGEMAYELFVPSQHGADLAKMLMIVGEKYGIAPYGVEALDVLRIEKGHVSSELNKFTTASDLGLGGMMSKTKDYIGHRLSQRPGLIAPDREVVVGLLPLNPKHSFAQGAHIITTGTSATAENDDGYITSAAWSPTLNSYIGIALVRRGRERIGQIVDIVDPLNGKKPVTAKIVSHHFYDLENTRVTA</sequence>
<dbReference type="InterPro" id="IPR029043">
    <property type="entry name" value="GcvT/YgfZ_C"/>
</dbReference>
<dbReference type="Gene3D" id="3.10.20.440">
    <property type="entry name" value="2Fe-2S iron-sulphur cluster binding domain, sarcosine oxidase, alpha subunit, N-terminal domain"/>
    <property type="match status" value="1"/>
</dbReference>
<evidence type="ECO:0000259" key="5">
    <source>
        <dbReference type="Pfam" id="PF17806"/>
    </source>
</evidence>
<comment type="caution">
    <text evidence="6">The sequence shown here is derived from an EMBL/GenBank/DDBJ whole genome shotgun (WGS) entry which is preliminary data.</text>
</comment>
<dbReference type="SUPFAM" id="SSF51905">
    <property type="entry name" value="FAD/NAD(P)-binding domain"/>
    <property type="match status" value="1"/>
</dbReference>
<keyword evidence="2" id="KW-0560">Oxidoreductase</keyword>
<protein>
    <submittedName>
        <fullName evidence="6">Sarcosine oxidase subunit alpha family protein</fullName>
    </submittedName>
</protein>
<dbReference type="NCBIfam" id="TIGR01372">
    <property type="entry name" value="soxA"/>
    <property type="match status" value="1"/>
</dbReference>
<dbReference type="InterPro" id="IPR027266">
    <property type="entry name" value="TrmE/GcvT-like"/>
</dbReference>